<dbReference type="InterPro" id="IPR006665">
    <property type="entry name" value="OmpA-like"/>
</dbReference>
<feature type="region of interest" description="Disordered" evidence="5">
    <location>
        <begin position="354"/>
        <end position="374"/>
    </location>
</feature>
<keyword evidence="2 4" id="KW-0472">Membrane</keyword>
<feature type="region of interest" description="Disordered" evidence="5">
    <location>
        <begin position="321"/>
        <end position="341"/>
    </location>
</feature>
<dbReference type="CDD" id="cd07185">
    <property type="entry name" value="OmpA_C-like"/>
    <property type="match status" value="1"/>
</dbReference>
<feature type="region of interest" description="Disordered" evidence="5">
    <location>
        <begin position="263"/>
        <end position="282"/>
    </location>
</feature>
<dbReference type="Proteomes" id="UP000530928">
    <property type="component" value="Unassembled WGS sequence"/>
</dbReference>
<keyword evidence="3" id="KW-0998">Cell outer membrane</keyword>
<comment type="caution">
    <text evidence="8">The sequence shown here is derived from an EMBL/GenBank/DDBJ whole genome shotgun (WGS) entry which is preliminary data.</text>
</comment>
<keyword evidence="6" id="KW-0732">Signal</keyword>
<dbReference type="PRINTS" id="PR01021">
    <property type="entry name" value="OMPADOMAIN"/>
</dbReference>
<dbReference type="InterPro" id="IPR036737">
    <property type="entry name" value="OmpA-like_sf"/>
</dbReference>
<feature type="compositionally biased region" description="Low complexity" evidence="5">
    <location>
        <begin position="355"/>
        <end position="365"/>
    </location>
</feature>
<dbReference type="InterPro" id="IPR050330">
    <property type="entry name" value="Bact_OuterMem_StrucFunc"/>
</dbReference>
<dbReference type="EMBL" id="JACDUR010000011">
    <property type="protein sequence ID" value="MBA2897491.1"/>
    <property type="molecule type" value="Genomic_DNA"/>
</dbReference>
<feature type="region of interest" description="Disordered" evidence="5">
    <location>
        <begin position="20"/>
        <end position="39"/>
    </location>
</feature>
<gene>
    <name evidence="8" type="ORF">HNR30_008889</name>
</gene>
<evidence type="ECO:0000259" key="7">
    <source>
        <dbReference type="PROSITE" id="PS51123"/>
    </source>
</evidence>
<dbReference type="Gene3D" id="3.30.1330.60">
    <property type="entry name" value="OmpA-like domain"/>
    <property type="match status" value="1"/>
</dbReference>
<evidence type="ECO:0000256" key="2">
    <source>
        <dbReference type="ARBA" id="ARBA00023136"/>
    </source>
</evidence>
<keyword evidence="9" id="KW-1185">Reference proteome</keyword>
<comment type="subcellular location">
    <subcellularLocation>
        <location evidence="1">Cell outer membrane</location>
    </subcellularLocation>
</comment>
<evidence type="ECO:0000313" key="8">
    <source>
        <dbReference type="EMBL" id="MBA2897491.1"/>
    </source>
</evidence>
<evidence type="ECO:0000256" key="1">
    <source>
        <dbReference type="ARBA" id="ARBA00004442"/>
    </source>
</evidence>
<organism evidence="8 9">
    <name type="scientific">Nonomuraea soli</name>
    <dbReference type="NCBI Taxonomy" id="1032476"/>
    <lineage>
        <taxon>Bacteria</taxon>
        <taxon>Bacillati</taxon>
        <taxon>Actinomycetota</taxon>
        <taxon>Actinomycetes</taxon>
        <taxon>Streptosporangiales</taxon>
        <taxon>Streptosporangiaceae</taxon>
        <taxon>Nonomuraea</taxon>
    </lineage>
</organism>
<dbReference type="Pfam" id="PF00691">
    <property type="entry name" value="OmpA"/>
    <property type="match status" value="1"/>
</dbReference>
<accession>A0A7W0HW56</accession>
<dbReference type="PROSITE" id="PS51257">
    <property type="entry name" value="PROKAR_LIPOPROTEIN"/>
    <property type="match status" value="1"/>
</dbReference>
<dbReference type="RefSeq" id="WP_181616189.1">
    <property type="nucleotide sequence ID" value="NZ_BAABAM010000013.1"/>
</dbReference>
<sequence>MIRKAMSAAAVLALAACSPATQSTAPTPSPPAASSAAPAPAGFTRTALAGLPAEPYELTVTSVERQGEHSLLRMEIIPKADDENTSGQGAFSGITDDDFSRFSLMDTVGGKVYRPLLEKKDGKAYGTRREFFLYSDVRYPVEVYFPGLPEDLKEITVVAPGALGEFAGVPVGDSEPGPPPAPTEKDGDPVPGDVVRFPVEQPGGTPYVQIEDLRELVESPQRSTRDDGETETIALRSDVLFAFDKASLTARARSVLDEVAEETRRRADPAKPPVAIVGHTDGKGSDAYNLPLSLRRARAVQAYLEARLGSDYVYRAGGRGAAEPVAPNEVDGKDNPDGRARNRRVEISYSIKQETAGSAGTTTTTPERGGIADSAFHEDDGEVVTSFERRARATTLRVDVHPFYRDGAYLVGVFDVTNTGDGDHNSAFTPFGSIMHRWSSSADFAQFTVVDPESGARYFGVRIGEEDHAEGRLLFLKPTMKNRVFVYYPAPPDGVTSVTLDAGDDGVHEEIPIR</sequence>
<feature type="chain" id="PRO_5031393936" evidence="6">
    <location>
        <begin position="26"/>
        <end position="514"/>
    </location>
</feature>
<dbReference type="GO" id="GO:0009279">
    <property type="term" value="C:cell outer membrane"/>
    <property type="evidence" value="ECO:0007669"/>
    <property type="project" value="UniProtKB-SubCell"/>
</dbReference>
<evidence type="ECO:0000313" key="9">
    <source>
        <dbReference type="Proteomes" id="UP000530928"/>
    </source>
</evidence>
<feature type="domain" description="OmpA-like" evidence="7">
    <location>
        <begin position="228"/>
        <end position="353"/>
    </location>
</feature>
<feature type="compositionally biased region" description="Basic and acidic residues" evidence="5">
    <location>
        <begin position="330"/>
        <end position="341"/>
    </location>
</feature>
<feature type="signal peptide" evidence="6">
    <location>
        <begin position="1"/>
        <end position="25"/>
    </location>
</feature>
<name>A0A7W0HW56_9ACTN</name>
<dbReference type="PANTHER" id="PTHR30329:SF21">
    <property type="entry name" value="LIPOPROTEIN YIAD-RELATED"/>
    <property type="match status" value="1"/>
</dbReference>
<dbReference type="InterPro" id="IPR006664">
    <property type="entry name" value="OMP_bac"/>
</dbReference>
<dbReference type="PROSITE" id="PS51123">
    <property type="entry name" value="OMPA_2"/>
    <property type="match status" value="1"/>
</dbReference>
<evidence type="ECO:0000256" key="4">
    <source>
        <dbReference type="PROSITE-ProRule" id="PRU00473"/>
    </source>
</evidence>
<dbReference type="SUPFAM" id="SSF103088">
    <property type="entry name" value="OmpA-like"/>
    <property type="match status" value="1"/>
</dbReference>
<dbReference type="PANTHER" id="PTHR30329">
    <property type="entry name" value="STATOR ELEMENT OF FLAGELLAR MOTOR COMPLEX"/>
    <property type="match status" value="1"/>
</dbReference>
<evidence type="ECO:0000256" key="3">
    <source>
        <dbReference type="ARBA" id="ARBA00023237"/>
    </source>
</evidence>
<protein>
    <submittedName>
        <fullName evidence="8">Outer membrane protein OmpA-like peptidoglycan-associated protein</fullName>
    </submittedName>
</protein>
<evidence type="ECO:0000256" key="6">
    <source>
        <dbReference type="SAM" id="SignalP"/>
    </source>
</evidence>
<proteinExistence type="predicted"/>
<feature type="region of interest" description="Disordered" evidence="5">
    <location>
        <begin position="170"/>
        <end position="191"/>
    </location>
</feature>
<dbReference type="AlphaFoldDB" id="A0A7W0HW56"/>
<evidence type="ECO:0000256" key="5">
    <source>
        <dbReference type="SAM" id="MobiDB-lite"/>
    </source>
</evidence>
<reference evidence="8 9" key="1">
    <citation type="submission" date="2020-07" db="EMBL/GenBank/DDBJ databases">
        <title>Genomic Encyclopedia of Type Strains, Phase IV (KMG-IV): sequencing the most valuable type-strain genomes for metagenomic binning, comparative biology and taxonomic classification.</title>
        <authorList>
            <person name="Goeker M."/>
        </authorList>
    </citation>
    <scope>NUCLEOTIDE SEQUENCE [LARGE SCALE GENOMIC DNA]</scope>
    <source>
        <strain evidence="8 9">DSM 45533</strain>
    </source>
</reference>